<dbReference type="GO" id="GO:0006457">
    <property type="term" value="P:protein folding"/>
    <property type="evidence" value="ECO:0007669"/>
    <property type="project" value="EnsemblFungi"/>
</dbReference>
<dbReference type="InterPro" id="IPR036249">
    <property type="entry name" value="Thioredoxin-like_sf"/>
</dbReference>
<dbReference type="OrthoDB" id="10257948at2759"/>
<gene>
    <name evidence="2" type="ORF">Kpol_1024p17</name>
</gene>
<dbReference type="PhylomeDB" id="A7TLH8"/>
<evidence type="ECO:0000313" key="3">
    <source>
        <dbReference type="Proteomes" id="UP000000267"/>
    </source>
</evidence>
<dbReference type="RefSeq" id="XP_001644722.1">
    <property type="nucleotide sequence ID" value="XM_001644672.1"/>
</dbReference>
<dbReference type="AlphaFoldDB" id="A7TLH8"/>
<dbReference type="SUPFAM" id="SSF52833">
    <property type="entry name" value="Thioredoxin-like"/>
    <property type="match status" value="1"/>
</dbReference>
<dbReference type="EMBL" id="DS480415">
    <property type="protein sequence ID" value="EDO16864.1"/>
    <property type="molecule type" value="Genomic_DNA"/>
</dbReference>
<accession>A7TLH8</accession>
<dbReference type="GO" id="GO:0071444">
    <property type="term" value="P:cellular response to pheromone"/>
    <property type="evidence" value="ECO:0007669"/>
    <property type="project" value="EnsemblFungi"/>
</dbReference>
<reference evidence="2 3" key="1">
    <citation type="journal article" date="2007" name="Proc. Natl. Acad. Sci. U.S.A.">
        <title>Independent sorting-out of thousands of duplicated gene pairs in two yeast species descended from a whole-genome duplication.</title>
        <authorList>
            <person name="Scannell D.R."/>
            <person name="Frank A.C."/>
            <person name="Conant G.C."/>
            <person name="Byrne K.P."/>
            <person name="Woolfit M."/>
            <person name="Wolfe K.H."/>
        </authorList>
    </citation>
    <scope>NUCLEOTIDE SEQUENCE [LARGE SCALE GENOMIC DNA]</scope>
    <source>
        <strain evidence="3">ATCC 22028 / DSM 70294 / BCRC 21397 / CBS 2163 / NBRC 10782 / NRRL Y-8283 / UCD 57-17</strain>
    </source>
</reference>
<dbReference type="CDD" id="cd02989">
    <property type="entry name" value="Phd_like_TxnDC9"/>
    <property type="match status" value="1"/>
</dbReference>
<keyword evidence="3" id="KW-1185">Reference proteome</keyword>
<sequence length="208" mass="23816">MEELEGKLLVTGSIDDDDIDQLIEELENEDGDEFSNKYREERIEAMVHHARTVERNVREGGYGSLQEIQNEKEVITMSTNTERIVISFGLDHFAKCQYMNEQLRKLSLKHLTTKFVYANVENCPFLVDRLSIKVLPFVVGYKKGVERLRIVGFSSLGNDPNEFQLDTLEKLLYSNGLLEQMTGISSSRSQKSWNRAGNDSEDSDLDLN</sequence>
<dbReference type="KEGG" id="vpo:Kpol_1024p17"/>
<dbReference type="STRING" id="436907.A7TLH8"/>
<organism evidence="3">
    <name type="scientific">Vanderwaltozyma polyspora (strain ATCC 22028 / DSM 70294 / BCRC 21397 / CBS 2163 / NBRC 10782 / NRRL Y-8283 / UCD 57-17)</name>
    <name type="common">Kluyveromyces polysporus</name>
    <dbReference type="NCBI Taxonomy" id="436907"/>
    <lineage>
        <taxon>Eukaryota</taxon>
        <taxon>Fungi</taxon>
        <taxon>Dikarya</taxon>
        <taxon>Ascomycota</taxon>
        <taxon>Saccharomycotina</taxon>
        <taxon>Saccharomycetes</taxon>
        <taxon>Saccharomycetales</taxon>
        <taxon>Saccharomycetaceae</taxon>
        <taxon>Vanderwaltozyma</taxon>
    </lineage>
</organism>
<dbReference type="InParanoid" id="A7TLH8"/>
<dbReference type="GeneID" id="5545047"/>
<proteinExistence type="predicted"/>
<dbReference type="OMA" id="CVIAFID"/>
<evidence type="ECO:0000256" key="1">
    <source>
        <dbReference type="SAM" id="MobiDB-lite"/>
    </source>
</evidence>
<evidence type="ECO:0008006" key="4">
    <source>
        <dbReference type="Google" id="ProtNLM"/>
    </source>
</evidence>
<protein>
    <recommendedName>
        <fullName evidence="4">Phosducin thioredoxin-like domain-containing protein</fullName>
    </recommendedName>
</protein>
<name>A7TLH8_VANPO</name>
<dbReference type="Gene3D" id="3.40.30.10">
    <property type="entry name" value="Glutaredoxin"/>
    <property type="match status" value="1"/>
</dbReference>
<feature type="region of interest" description="Disordered" evidence="1">
    <location>
        <begin position="189"/>
        <end position="208"/>
    </location>
</feature>
<dbReference type="eggNOG" id="KOG1672">
    <property type="taxonomic scope" value="Eukaryota"/>
</dbReference>
<dbReference type="GO" id="GO:0031683">
    <property type="term" value="F:G-protein beta/gamma-subunit complex binding"/>
    <property type="evidence" value="ECO:0007669"/>
    <property type="project" value="EnsemblFungi"/>
</dbReference>
<evidence type="ECO:0000313" key="2">
    <source>
        <dbReference type="EMBL" id="EDO16864.1"/>
    </source>
</evidence>
<dbReference type="HOGENOM" id="CLU_072378_0_0_1"/>
<dbReference type="GO" id="GO:0045944">
    <property type="term" value="P:positive regulation of transcription by RNA polymerase II"/>
    <property type="evidence" value="ECO:0007669"/>
    <property type="project" value="EnsemblFungi"/>
</dbReference>
<dbReference type="PANTHER" id="PTHR21148">
    <property type="entry name" value="THIOREDOXIN DOMAIN-CONTAINING PROTEIN 9"/>
    <property type="match status" value="1"/>
</dbReference>
<dbReference type="Proteomes" id="UP000000267">
    <property type="component" value="Unassembled WGS sequence"/>
</dbReference>
<dbReference type="FunCoup" id="A7TLH8">
    <property type="interactions" value="758"/>
</dbReference>
<feature type="compositionally biased region" description="Acidic residues" evidence="1">
    <location>
        <begin position="199"/>
        <end position="208"/>
    </location>
</feature>